<dbReference type="InterPro" id="IPR000028">
    <property type="entry name" value="Chloroperoxidase"/>
</dbReference>
<evidence type="ECO:0000256" key="7">
    <source>
        <dbReference type="ARBA" id="ARBA00025795"/>
    </source>
</evidence>
<protein>
    <submittedName>
        <fullName evidence="10">Cloroperoxidase</fullName>
    </submittedName>
</protein>
<evidence type="ECO:0000256" key="5">
    <source>
        <dbReference type="ARBA" id="ARBA00023002"/>
    </source>
</evidence>
<keyword evidence="4" id="KW-0479">Metal-binding</keyword>
<reference evidence="10" key="1">
    <citation type="journal article" date="2020" name="Stud. Mycol.">
        <title>101 Dothideomycetes genomes: a test case for predicting lifestyles and emergence of pathogens.</title>
        <authorList>
            <person name="Haridas S."/>
            <person name="Albert R."/>
            <person name="Binder M."/>
            <person name="Bloem J."/>
            <person name="Labutti K."/>
            <person name="Salamov A."/>
            <person name="Andreopoulos B."/>
            <person name="Baker S."/>
            <person name="Barry K."/>
            <person name="Bills G."/>
            <person name="Bluhm B."/>
            <person name="Cannon C."/>
            <person name="Castanera R."/>
            <person name="Culley D."/>
            <person name="Daum C."/>
            <person name="Ezra D."/>
            <person name="Gonzalez J."/>
            <person name="Henrissat B."/>
            <person name="Kuo A."/>
            <person name="Liang C."/>
            <person name="Lipzen A."/>
            <person name="Lutzoni F."/>
            <person name="Magnuson J."/>
            <person name="Mondo S."/>
            <person name="Nolan M."/>
            <person name="Ohm R."/>
            <person name="Pangilinan J."/>
            <person name="Park H.-J."/>
            <person name="Ramirez L."/>
            <person name="Alfaro M."/>
            <person name="Sun H."/>
            <person name="Tritt A."/>
            <person name="Yoshinaga Y."/>
            <person name="Zwiers L.-H."/>
            <person name="Turgeon B."/>
            <person name="Goodwin S."/>
            <person name="Spatafora J."/>
            <person name="Crous P."/>
            <person name="Grigoriev I."/>
        </authorList>
    </citation>
    <scope>NUCLEOTIDE SEQUENCE</scope>
    <source>
        <strain evidence="10">CBS 473.64</strain>
    </source>
</reference>
<keyword evidence="6" id="KW-0408">Iron</keyword>
<dbReference type="GO" id="GO:0046872">
    <property type="term" value="F:metal ion binding"/>
    <property type="evidence" value="ECO:0007669"/>
    <property type="project" value="UniProtKB-KW"/>
</dbReference>
<comment type="similarity">
    <text evidence="7">Belongs to the chloroperoxidase family.</text>
</comment>
<feature type="signal peptide" evidence="8">
    <location>
        <begin position="1"/>
        <end position="19"/>
    </location>
</feature>
<evidence type="ECO:0000256" key="4">
    <source>
        <dbReference type="ARBA" id="ARBA00022723"/>
    </source>
</evidence>
<dbReference type="GO" id="GO:0004601">
    <property type="term" value="F:peroxidase activity"/>
    <property type="evidence" value="ECO:0007669"/>
    <property type="project" value="UniProtKB-KW"/>
</dbReference>
<dbReference type="OrthoDB" id="407298at2759"/>
<dbReference type="PANTHER" id="PTHR33577:SF7">
    <property type="entry name" value="HEME HALOPEROXIDASE FAMILY PROFILE DOMAIN-CONTAINING PROTEIN"/>
    <property type="match status" value="1"/>
</dbReference>
<evidence type="ECO:0000256" key="6">
    <source>
        <dbReference type="ARBA" id="ARBA00023004"/>
    </source>
</evidence>
<proteinExistence type="inferred from homology"/>
<dbReference type="AlphaFoldDB" id="A0A6A6RQ40"/>
<comment type="cofactor">
    <cofactor evidence="1">
        <name>heme b</name>
        <dbReference type="ChEBI" id="CHEBI:60344"/>
    </cofactor>
</comment>
<evidence type="ECO:0000313" key="10">
    <source>
        <dbReference type="EMBL" id="KAF2636553.1"/>
    </source>
</evidence>
<dbReference type="PROSITE" id="PS51405">
    <property type="entry name" value="HEME_HALOPEROXIDASE"/>
    <property type="match status" value="1"/>
</dbReference>
<dbReference type="InterPro" id="IPR036851">
    <property type="entry name" value="Chloroperoxidase-like_sf"/>
</dbReference>
<evidence type="ECO:0000256" key="8">
    <source>
        <dbReference type="SAM" id="SignalP"/>
    </source>
</evidence>
<keyword evidence="8" id="KW-0732">Signal</keyword>
<accession>A0A6A6RQ40</accession>
<organism evidence="10 11">
    <name type="scientific">Massarina eburnea CBS 473.64</name>
    <dbReference type="NCBI Taxonomy" id="1395130"/>
    <lineage>
        <taxon>Eukaryota</taxon>
        <taxon>Fungi</taxon>
        <taxon>Dikarya</taxon>
        <taxon>Ascomycota</taxon>
        <taxon>Pezizomycotina</taxon>
        <taxon>Dothideomycetes</taxon>
        <taxon>Pleosporomycetidae</taxon>
        <taxon>Pleosporales</taxon>
        <taxon>Massarineae</taxon>
        <taxon>Massarinaceae</taxon>
        <taxon>Massarina</taxon>
    </lineage>
</organism>
<gene>
    <name evidence="10" type="ORF">P280DRAFT_153563</name>
</gene>
<evidence type="ECO:0000256" key="1">
    <source>
        <dbReference type="ARBA" id="ARBA00001970"/>
    </source>
</evidence>
<dbReference type="Proteomes" id="UP000799753">
    <property type="component" value="Unassembled WGS sequence"/>
</dbReference>
<evidence type="ECO:0000256" key="3">
    <source>
        <dbReference type="ARBA" id="ARBA00022617"/>
    </source>
</evidence>
<feature type="domain" description="Heme haloperoxidase family profile" evidence="9">
    <location>
        <begin position="22"/>
        <end position="239"/>
    </location>
</feature>
<dbReference type="Gene3D" id="1.10.489.10">
    <property type="entry name" value="Chloroperoxidase-like"/>
    <property type="match status" value="1"/>
</dbReference>
<dbReference type="EMBL" id="MU006798">
    <property type="protein sequence ID" value="KAF2636553.1"/>
    <property type="molecule type" value="Genomic_DNA"/>
</dbReference>
<keyword evidence="3" id="KW-0349">Heme</keyword>
<keyword evidence="2 10" id="KW-0575">Peroxidase</keyword>
<evidence type="ECO:0000313" key="11">
    <source>
        <dbReference type="Proteomes" id="UP000799753"/>
    </source>
</evidence>
<name>A0A6A6RQ40_9PLEO</name>
<sequence>MTKSILTLTLVVLAGTVQGQGSYETWHGPGPNDSRGPCPMLNTLSNHDFLPHDGRNFNLSTVKNALKNALNFSEDLGSFLHGQALATNPNGTTWGLDTLSTHNILEHDASLTRADNFWSNDAVTFNATVFNQTRSWWTADLIDLQMVANARLGRLLDSAKYNRDFSISDLATSFSAGEGAAYLMVFANNGNRSEGLSRKDLVTYLFENERLPLELGWNTPSPAITKEELLTNIHRVVNATVYKPELFE</sequence>
<dbReference type="PANTHER" id="PTHR33577">
    <property type="entry name" value="STERIGMATOCYSTIN BIOSYNTHESIS PEROXIDASE STCC-RELATED"/>
    <property type="match status" value="1"/>
</dbReference>
<dbReference type="SUPFAM" id="SSF47571">
    <property type="entry name" value="Cloroperoxidase"/>
    <property type="match status" value="2"/>
</dbReference>
<dbReference type="Pfam" id="PF01328">
    <property type="entry name" value="Peroxidase_2"/>
    <property type="match status" value="1"/>
</dbReference>
<evidence type="ECO:0000259" key="9">
    <source>
        <dbReference type="PROSITE" id="PS51405"/>
    </source>
</evidence>
<keyword evidence="11" id="KW-1185">Reference proteome</keyword>
<evidence type="ECO:0000256" key="2">
    <source>
        <dbReference type="ARBA" id="ARBA00022559"/>
    </source>
</evidence>
<keyword evidence="5" id="KW-0560">Oxidoreductase</keyword>
<feature type="chain" id="PRO_5025616586" evidence="8">
    <location>
        <begin position="20"/>
        <end position="248"/>
    </location>
</feature>